<comment type="caution">
    <text evidence="2">The sequence shown here is derived from an EMBL/GenBank/DDBJ whole genome shotgun (WGS) entry which is preliminary data.</text>
</comment>
<name>A0ABS7XFB6_9GAMM</name>
<sequence length="190" mass="22228">MLTTNQTNNIQDILFSDEEQYVYAVVDGAACPELRFKLYEWQPFSSCLWSGTLEPDLEEVAPYMVVLERDSAFTLWLIKEGWDNHWNIFVQSPLEPKSFRKQIRKLQLVRSPEAKTLMFRFYDPRVMHVFLPTCDSEQNQELFSGVSSLYYPLAQNGVIKQARLKSEDFTVRFNDWIVEAEPGEKNNVEA</sequence>
<keyword evidence="3" id="KW-1185">Reference proteome</keyword>
<dbReference type="InterPro" id="IPR025391">
    <property type="entry name" value="DUF4123"/>
</dbReference>
<proteinExistence type="predicted"/>
<reference evidence="2 3" key="2">
    <citation type="submission" date="2021-08" db="EMBL/GenBank/DDBJ databases">
        <title>Rheinheimera aquimaris sp. nov., isolated from seawater of the East Sea in Korea.</title>
        <authorList>
            <person name="Kim K.H."/>
            <person name="Wenting R."/>
            <person name="Kim K.R."/>
            <person name="Jeon C.O."/>
        </authorList>
    </citation>
    <scope>NUCLEOTIDE SEQUENCE [LARGE SCALE GENOMIC DNA]</scope>
    <source>
        <strain evidence="2 3">MA-13</strain>
    </source>
</reference>
<evidence type="ECO:0000313" key="3">
    <source>
        <dbReference type="Proteomes" id="UP000663814"/>
    </source>
</evidence>
<feature type="domain" description="DUF4123" evidence="1">
    <location>
        <begin position="22"/>
        <end position="140"/>
    </location>
</feature>
<dbReference type="EMBL" id="JAERPS020000007">
    <property type="protein sequence ID" value="MBZ9613422.1"/>
    <property type="molecule type" value="Genomic_DNA"/>
</dbReference>
<dbReference type="RefSeq" id="WP_205312143.1">
    <property type="nucleotide sequence ID" value="NZ_JAERPS020000007.1"/>
</dbReference>
<dbReference type="Pfam" id="PF13503">
    <property type="entry name" value="DUF4123"/>
    <property type="match status" value="1"/>
</dbReference>
<organism evidence="2 3">
    <name type="scientific">Rheinheimera maricola</name>
    <dbReference type="NCBI Taxonomy" id="2793282"/>
    <lineage>
        <taxon>Bacteria</taxon>
        <taxon>Pseudomonadati</taxon>
        <taxon>Pseudomonadota</taxon>
        <taxon>Gammaproteobacteria</taxon>
        <taxon>Chromatiales</taxon>
        <taxon>Chromatiaceae</taxon>
        <taxon>Rheinheimera</taxon>
    </lineage>
</organism>
<gene>
    <name evidence="2" type="ORF">I4W93_017650</name>
</gene>
<dbReference type="Proteomes" id="UP000663814">
    <property type="component" value="Unassembled WGS sequence"/>
</dbReference>
<reference evidence="2 3" key="1">
    <citation type="submission" date="2020-12" db="EMBL/GenBank/DDBJ databases">
        <authorList>
            <person name="Ruan W."/>
            <person name="Khan S.A."/>
            <person name="Jeon C.O."/>
        </authorList>
    </citation>
    <scope>NUCLEOTIDE SEQUENCE [LARGE SCALE GENOMIC DNA]</scope>
    <source>
        <strain evidence="2 3">MA-13</strain>
    </source>
</reference>
<evidence type="ECO:0000259" key="1">
    <source>
        <dbReference type="Pfam" id="PF13503"/>
    </source>
</evidence>
<accession>A0ABS7XFB6</accession>
<evidence type="ECO:0000313" key="2">
    <source>
        <dbReference type="EMBL" id="MBZ9613422.1"/>
    </source>
</evidence>
<protein>
    <submittedName>
        <fullName evidence="2">DUF4123 domain-containing protein</fullName>
    </submittedName>
</protein>